<proteinExistence type="predicted"/>
<dbReference type="EMBL" id="BPFZ01000015">
    <property type="protein sequence ID" value="GIU67905.1"/>
    <property type="molecule type" value="Genomic_DNA"/>
</dbReference>
<accession>A0ABQ4PXU2</accession>
<evidence type="ECO:0000313" key="2">
    <source>
        <dbReference type="EMBL" id="GIU67905.1"/>
    </source>
</evidence>
<reference evidence="2" key="2">
    <citation type="journal article" date="2023" name="ISME Commun">
        <title>Characterization of a bloom-associated alphaproteobacterial lineage, 'Candidatus Phycosocius': insights into freshwater algal-bacterial interactions.</title>
        <authorList>
            <person name="Tanabe Y."/>
            <person name="Yamaguchi H."/>
            <person name="Yoshida M."/>
            <person name="Kai A."/>
            <person name="Okazaki Y."/>
        </authorList>
    </citation>
    <scope>NUCLEOTIDE SEQUENCE</scope>
    <source>
        <strain evidence="2">BOTRYCO-1</strain>
    </source>
</reference>
<reference evidence="2" key="1">
    <citation type="submission" date="2021-05" db="EMBL/GenBank/DDBJ databases">
        <authorList>
            <person name="Tanabe Y."/>
        </authorList>
    </citation>
    <scope>NUCLEOTIDE SEQUENCE</scope>
    <source>
        <strain evidence="2">BOTRYCO-1</strain>
    </source>
</reference>
<dbReference type="Proteomes" id="UP001161064">
    <property type="component" value="Unassembled WGS sequence"/>
</dbReference>
<feature type="transmembrane region" description="Helical" evidence="1">
    <location>
        <begin position="42"/>
        <end position="61"/>
    </location>
</feature>
<evidence type="ECO:0000256" key="1">
    <source>
        <dbReference type="SAM" id="Phobius"/>
    </source>
</evidence>
<keyword evidence="1" id="KW-0812">Transmembrane</keyword>
<evidence type="ECO:0000313" key="3">
    <source>
        <dbReference type="Proteomes" id="UP001161064"/>
    </source>
</evidence>
<feature type="transmembrane region" description="Helical" evidence="1">
    <location>
        <begin position="73"/>
        <end position="95"/>
    </location>
</feature>
<keyword evidence="1" id="KW-1133">Transmembrane helix</keyword>
<organism evidence="2 3">
    <name type="scientific">Candidatus Phycosocius spiralis</name>
    <dbReference type="NCBI Taxonomy" id="2815099"/>
    <lineage>
        <taxon>Bacteria</taxon>
        <taxon>Pseudomonadati</taxon>
        <taxon>Pseudomonadota</taxon>
        <taxon>Alphaproteobacteria</taxon>
        <taxon>Caulobacterales</taxon>
        <taxon>Caulobacterales incertae sedis</taxon>
        <taxon>Candidatus Phycosocius</taxon>
    </lineage>
</organism>
<protein>
    <submittedName>
        <fullName evidence="2">Uncharacterized protein</fullName>
    </submittedName>
</protein>
<comment type="caution">
    <text evidence="2">The sequence shown here is derived from an EMBL/GenBank/DDBJ whole genome shotgun (WGS) entry which is preliminary data.</text>
</comment>
<gene>
    <name evidence="2" type="ORF">PsB1_2059</name>
</gene>
<feature type="transmembrane region" description="Helical" evidence="1">
    <location>
        <begin position="107"/>
        <end position="124"/>
    </location>
</feature>
<feature type="transmembrane region" description="Helical" evidence="1">
    <location>
        <begin position="12"/>
        <end position="30"/>
    </location>
</feature>
<name>A0ABQ4PXU2_9PROT</name>
<dbReference type="RefSeq" id="WP_284361207.1">
    <property type="nucleotide sequence ID" value="NZ_BPFZ01000015.1"/>
</dbReference>
<keyword evidence="3" id="KW-1185">Reference proteome</keyword>
<sequence length="129" mass="14449">MEQTPQSKSYFARTMGFMGFYILLNIAAMAGLLDGVTLPGRWVFAGLLGLMIGGQIWATLVMIRDSDEFIGSFLARQFILASGLSMAIYCVWGFGESYAEAPHLPSWMIYLLFWLSFAITSPFARRLNK</sequence>
<keyword evidence="1" id="KW-0472">Membrane</keyword>